<comment type="caution">
    <text evidence="2">The sequence shown here is derived from an EMBL/GenBank/DDBJ whole genome shotgun (WGS) entry which is preliminary data.</text>
</comment>
<dbReference type="GO" id="GO:0016787">
    <property type="term" value="F:hydrolase activity"/>
    <property type="evidence" value="ECO:0007669"/>
    <property type="project" value="UniProtKB-KW"/>
</dbReference>
<dbReference type="InterPro" id="IPR029058">
    <property type="entry name" value="AB_hydrolase_fold"/>
</dbReference>
<name>A0A9X9XJC4_9PROT</name>
<dbReference type="Gene3D" id="3.40.50.1820">
    <property type="entry name" value="alpha/beta hydrolase"/>
    <property type="match status" value="1"/>
</dbReference>
<gene>
    <name evidence="2" type="ORF">GXW74_25255</name>
</gene>
<keyword evidence="2" id="KW-0378">Hydrolase</keyword>
<dbReference type="Proteomes" id="UP001138709">
    <property type="component" value="Unassembled WGS sequence"/>
</dbReference>
<dbReference type="AlphaFoldDB" id="A0A9X9XJC4"/>
<accession>A0A9X9XJC4</accession>
<dbReference type="SUPFAM" id="SSF53474">
    <property type="entry name" value="alpha/beta-Hydrolases"/>
    <property type="match status" value="1"/>
</dbReference>
<evidence type="ECO:0000313" key="2">
    <source>
        <dbReference type="EMBL" id="MBR0683810.1"/>
    </source>
</evidence>
<dbReference type="RefSeq" id="WP_211849373.1">
    <property type="nucleotide sequence ID" value="NZ_JAAEDL010000042.1"/>
</dbReference>
<dbReference type="PRINTS" id="PR00111">
    <property type="entry name" value="ABHYDROLASE"/>
</dbReference>
<sequence length="277" mass="29938">MREGAVRWLSPAGFFTMRWWEWGPADGAPVVCVHGLTRTGRDFDTLAEALGKAGRRVICPDLPGRGASDWLPDPMLYQPPVYVTALSHLLARIGGPVDWVGTSLGGICGMAIAATPGHPIRRMVLNDIGAFVPQEAMARIREYIGNEPVFRDIPTLEAHLRVVHAPFGKLSDAEWRHLAETSARPAKDGVALHYDPAIAAPIRAQEAQALDLQGLWGRVTIPVLLIRGAESDLLLRETATAMAEAEHVRLAEIPGAGHAPALMDPAQIALVAEFLVQ</sequence>
<organism evidence="2 3">
    <name type="scientific">Neoroseomonas eburnea</name>
    <dbReference type="NCBI Taxonomy" id="1346889"/>
    <lineage>
        <taxon>Bacteria</taxon>
        <taxon>Pseudomonadati</taxon>
        <taxon>Pseudomonadota</taxon>
        <taxon>Alphaproteobacteria</taxon>
        <taxon>Acetobacterales</taxon>
        <taxon>Acetobacteraceae</taxon>
        <taxon>Neoroseomonas</taxon>
    </lineage>
</organism>
<reference evidence="2" key="2">
    <citation type="journal article" date="2021" name="Syst. Appl. Microbiol.">
        <title>Roseomonas hellenica sp. nov., isolated from roots of wild-growing Alkanna tinctoria.</title>
        <authorList>
            <person name="Rat A."/>
            <person name="Naranjo H.D."/>
            <person name="Lebbe L."/>
            <person name="Cnockaert M."/>
            <person name="Krigas N."/>
            <person name="Grigoriadou K."/>
            <person name="Maloupa E."/>
            <person name="Willems A."/>
        </authorList>
    </citation>
    <scope>NUCLEOTIDE SEQUENCE</scope>
    <source>
        <strain evidence="2">LMG 31228</strain>
    </source>
</reference>
<evidence type="ECO:0000259" key="1">
    <source>
        <dbReference type="Pfam" id="PF12697"/>
    </source>
</evidence>
<feature type="domain" description="AB hydrolase-1" evidence="1">
    <location>
        <begin position="30"/>
        <end position="269"/>
    </location>
</feature>
<dbReference type="InterPro" id="IPR000073">
    <property type="entry name" value="AB_hydrolase_1"/>
</dbReference>
<dbReference type="EMBL" id="JAAEDL010000042">
    <property type="protein sequence ID" value="MBR0683810.1"/>
    <property type="molecule type" value="Genomic_DNA"/>
</dbReference>
<keyword evidence="3" id="KW-1185">Reference proteome</keyword>
<dbReference type="Pfam" id="PF12697">
    <property type="entry name" value="Abhydrolase_6"/>
    <property type="match status" value="1"/>
</dbReference>
<dbReference type="PANTHER" id="PTHR43194:SF2">
    <property type="entry name" value="PEROXISOMAL MEMBRANE PROTEIN LPX1"/>
    <property type="match status" value="1"/>
</dbReference>
<proteinExistence type="predicted"/>
<evidence type="ECO:0000313" key="3">
    <source>
        <dbReference type="Proteomes" id="UP001138709"/>
    </source>
</evidence>
<dbReference type="InterPro" id="IPR050228">
    <property type="entry name" value="Carboxylesterase_BioH"/>
</dbReference>
<reference evidence="2" key="1">
    <citation type="submission" date="2020-01" db="EMBL/GenBank/DDBJ databases">
        <authorList>
            <person name="Rat A."/>
        </authorList>
    </citation>
    <scope>NUCLEOTIDE SEQUENCE</scope>
    <source>
        <strain evidence="2">LMG 31228</strain>
    </source>
</reference>
<dbReference type="PANTHER" id="PTHR43194">
    <property type="entry name" value="HYDROLASE ALPHA/BETA FOLD FAMILY"/>
    <property type="match status" value="1"/>
</dbReference>
<protein>
    <submittedName>
        <fullName evidence="2">Alpha/beta hydrolase</fullName>
    </submittedName>
</protein>